<evidence type="ECO:0000313" key="1">
    <source>
        <dbReference type="EMBL" id="JAH97626.1"/>
    </source>
</evidence>
<name>A0A0E9X572_ANGAN</name>
<protein>
    <submittedName>
        <fullName evidence="1">Uncharacterized protein</fullName>
    </submittedName>
</protein>
<reference evidence="1" key="2">
    <citation type="journal article" date="2015" name="Fish Shellfish Immunol.">
        <title>Early steps in the European eel (Anguilla anguilla)-Vibrio vulnificus interaction in the gills: Role of the RtxA13 toxin.</title>
        <authorList>
            <person name="Callol A."/>
            <person name="Pajuelo D."/>
            <person name="Ebbesson L."/>
            <person name="Teles M."/>
            <person name="MacKenzie S."/>
            <person name="Amaro C."/>
        </authorList>
    </citation>
    <scope>NUCLEOTIDE SEQUENCE</scope>
</reference>
<accession>A0A0E9X572</accession>
<reference evidence="1" key="1">
    <citation type="submission" date="2014-11" db="EMBL/GenBank/DDBJ databases">
        <authorList>
            <person name="Amaro Gonzalez C."/>
        </authorList>
    </citation>
    <scope>NUCLEOTIDE SEQUENCE</scope>
</reference>
<proteinExistence type="predicted"/>
<sequence>MNTAVNIRHGKWKPSSCNYSICNTSAADCDYEDDSNKVYLNATAKPMHSERLQKGFRHLFRCSFQVFYSPVKNKEYSTKMPNRRHLPTETQ</sequence>
<dbReference type="AlphaFoldDB" id="A0A0E9X572"/>
<dbReference type="EMBL" id="GBXM01010951">
    <property type="protein sequence ID" value="JAH97626.1"/>
    <property type="molecule type" value="Transcribed_RNA"/>
</dbReference>
<organism evidence="1">
    <name type="scientific">Anguilla anguilla</name>
    <name type="common">European freshwater eel</name>
    <name type="synonym">Muraena anguilla</name>
    <dbReference type="NCBI Taxonomy" id="7936"/>
    <lineage>
        <taxon>Eukaryota</taxon>
        <taxon>Metazoa</taxon>
        <taxon>Chordata</taxon>
        <taxon>Craniata</taxon>
        <taxon>Vertebrata</taxon>
        <taxon>Euteleostomi</taxon>
        <taxon>Actinopterygii</taxon>
        <taxon>Neopterygii</taxon>
        <taxon>Teleostei</taxon>
        <taxon>Anguilliformes</taxon>
        <taxon>Anguillidae</taxon>
        <taxon>Anguilla</taxon>
    </lineage>
</organism>